<proteinExistence type="predicted"/>
<feature type="domain" description="Tetratrico peptide repeat group 5" evidence="3">
    <location>
        <begin position="607"/>
        <end position="706"/>
    </location>
</feature>
<evidence type="ECO:0000259" key="1">
    <source>
        <dbReference type="Pfam" id="PF02875"/>
    </source>
</evidence>
<reference evidence="4 5" key="1">
    <citation type="submission" date="2017-06" db="EMBL/GenBank/DDBJ databases">
        <authorList>
            <person name="Kim H.J."/>
            <person name="Triplett B.A."/>
        </authorList>
    </citation>
    <scope>NUCLEOTIDE SEQUENCE [LARGE SCALE GENOMIC DNA]</scope>
    <source>
        <strain evidence="4 5">DSM 22179</strain>
    </source>
</reference>
<sequence length="720" mass="77407">MTAPTVAVSEVRLLEGPNLYYTRPAVKVMLRVEGMAEAERAECLRVAELLGLPRTVPGRPGTQQRSRFLVRLARRVIRALGREVGLGEITARGRTGDDPADITVAFRWWRRGTGEAMGRAIGPLLEAMWADPERFEEQLEQAARQVLAADPGAEPVAFRPKVPVVSVTGTNGKTTTTRLLAHIAMEAGRTAAWSSTDGVLRQGEWLVRGDYSGPSGARLALEGPEVEVGILETARGGLLQKGMGVRSNDVSVVTNVSADHLGSHGINTLDQLAEVKGIITRVTRPSGWVVLNADDPRVWDMRHRATGQVWAFSLDPANPALRAAVEGGGRAMTVLDESVAMITGVGDPRHVVPLAEVPMTLGGLSRPNVANVLAAAAAAIGLGLSREEVAAGLRTFQPDRHHNPARMNTFRWRVPDGEATIVCDLAHNEAGVETLLEVARGLVLPGSEVHLTLGGLGDRTDEILEAMGVVAGRGADRTHLVSKDHYLRGREVEEVFDHLRTGLASVGQVPTATWPDEVAALAGVTEMLRDGDVLAFTVHDRRDEDLAWLDEHGAEELSAEEVARLVKRSRGQHELDACFTALAEGPTPERVSGLRELVASRPGDARVRFELARALDAAGEADQAIATHEEALGLGLREPQRFVALMERAMAARAGGRVAEASTWARELTERYDDSAAAAALAALTALDAGRPERAATDAVEWLLHHSTHPADWEFTGRLV</sequence>
<dbReference type="PANTHER" id="PTHR23135:SF18">
    <property type="entry name" value="CYANOPHYCIN SYNTHETASE"/>
    <property type="match status" value="1"/>
</dbReference>
<dbReference type="InterPro" id="IPR011990">
    <property type="entry name" value="TPR-like_helical_dom_sf"/>
</dbReference>
<dbReference type="AlphaFoldDB" id="A0A212T0W2"/>
<evidence type="ECO:0000313" key="5">
    <source>
        <dbReference type="Proteomes" id="UP000198122"/>
    </source>
</evidence>
<dbReference type="InterPro" id="IPR036615">
    <property type="entry name" value="Mur_ligase_C_dom_sf"/>
</dbReference>
<dbReference type="InterPro" id="IPR036565">
    <property type="entry name" value="Mur-like_cat_sf"/>
</dbReference>
<dbReference type="SUPFAM" id="SSF53623">
    <property type="entry name" value="MurD-like peptide ligases, catalytic domain"/>
    <property type="match status" value="1"/>
</dbReference>
<dbReference type="GO" id="GO:0016881">
    <property type="term" value="F:acid-amino acid ligase activity"/>
    <property type="evidence" value="ECO:0007669"/>
    <property type="project" value="InterPro"/>
</dbReference>
<gene>
    <name evidence="4" type="ORF">SAMN05445756_0116</name>
</gene>
<organism evidence="4 5">
    <name type="scientific">Kytococcus aerolatus</name>
    <dbReference type="NCBI Taxonomy" id="592308"/>
    <lineage>
        <taxon>Bacteria</taxon>
        <taxon>Bacillati</taxon>
        <taxon>Actinomycetota</taxon>
        <taxon>Actinomycetes</taxon>
        <taxon>Micrococcales</taxon>
        <taxon>Kytococcaceae</taxon>
        <taxon>Kytococcus</taxon>
    </lineage>
</organism>
<dbReference type="Gene3D" id="3.40.1190.10">
    <property type="entry name" value="Mur-like, catalytic domain"/>
    <property type="match status" value="1"/>
</dbReference>
<dbReference type="Gene3D" id="3.90.190.20">
    <property type="entry name" value="Mur ligase, C-terminal domain"/>
    <property type="match status" value="1"/>
</dbReference>
<dbReference type="OrthoDB" id="9803907at2"/>
<feature type="domain" description="Mur ligase C-terminal" evidence="1">
    <location>
        <begin position="417"/>
        <end position="535"/>
    </location>
</feature>
<dbReference type="SUPFAM" id="SSF48452">
    <property type="entry name" value="TPR-like"/>
    <property type="match status" value="1"/>
</dbReference>
<feature type="domain" description="Mur ligase central" evidence="2">
    <location>
        <begin position="167"/>
        <end position="379"/>
    </location>
</feature>
<dbReference type="InterPro" id="IPR004101">
    <property type="entry name" value="Mur_ligase_C"/>
</dbReference>
<evidence type="ECO:0000259" key="3">
    <source>
        <dbReference type="Pfam" id="PF12688"/>
    </source>
</evidence>
<dbReference type="RefSeq" id="WP_088817171.1">
    <property type="nucleotide sequence ID" value="NZ_FYEZ01000001.1"/>
</dbReference>
<dbReference type="Proteomes" id="UP000198122">
    <property type="component" value="Unassembled WGS sequence"/>
</dbReference>
<dbReference type="InterPro" id="IPR013221">
    <property type="entry name" value="Mur_ligase_cen"/>
</dbReference>
<name>A0A212T0W2_9MICO</name>
<dbReference type="SUPFAM" id="SSF53244">
    <property type="entry name" value="MurD-like peptide ligases, peptide-binding domain"/>
    <property type="match status" value="1"/>
</dbReference>
<dbReference type="Pfam" id="PF08245">
    <property type="entry name" value="Mur_ligase_M"/>
    <property type="match status" value="1"/>
</dbReference>
<dbReference type="GO" id="GO:0005524">
    <property type="term" value="F:ATP binding"/>
    <property type="evidence" value="ECO:0007669"/>
    <property type="project" value="InterPro"/>
</dbReference>
<accession>A0A212T0W2</accession>
<keyword evidence="5" id="KW-1185">Reference proteome</keyword>
<dbReference type="Gene3D" id="1.25.40.10">
    <property type="entry name" value="Tetratricopeptide repeat domain"/>
    <property type="match status" value="1"/>
</dbReference>
<evidence type="ECO:0000259" key="2">
    <source>
        <dbReference type="Pfam" id="PF08245"/>
    </source>
</evidence>
<dbReference type="PANTHER" id="PTHR23135">
    <property type="entry name" value="MUR LIGASE FAMILY MEMBER"/>
    <property type="match status" value="1"/>
</dbReference>
<dbReference type="Pfam" id="PF02875">
    <property type="entry name" value="Mur_ligase_C"/>
    <property type="match status" value="1"/>
</dbReference>
<dbReference type="EMBL" id="FYEZ01000001">
    <property type="protein sequence ID" value="SNC59678.1"/>
    <property type="molecule type" value="Genomic_DNA"/>
</dbReference>
<dbReference type="InterPro" id="IPR041656">
    <property type="entry name" value="TPR_5"/>
</dbReference>
<dbReference type="Pfam" id="PF12688">
    <property type="entry name" value="TPR_5"/>
    <property type="match status" value="1"/>
</dbReference>
<protein>
    <submittedName>
        <fullName evidence="4">Cyanophycin synthetase</fullName>
    </submittedName>
</protein>
<evidence type="ECO:0000313" key="4">
    <source>
        <dbReference type="EMBL" id="SNC59678.1"/>
    </source>
</evidence>